<gene>
    <name evidence="4" type="ORF">GCM10010121_062570</name>
</gene>
<sequence length="186" mass="20326">MRGFIEEQKARCADSGGPLRTIPLPSVDAWEYRRVLGNFISGVTIVTGMHEDQPVGLACQSFSALSLDPPLVLFCVAKSSSTWPRIEAAGQFAVNVLSDHQVAVCKQFGRPGPDKFEGVAWQPAGRTGSPIIDGVVGWVECETEAVIEGGDHWIVTGRVVDLDAYPRDPLTFFRGSFNQEWREGAY</sequence>
<dbReference type="GO" id="GO:0010181">
    <property type="term" value="F:FMN binding"/>
    <property type="evidence" value="ECO:0007669"/>
    <property type="project" value="InterPro"/>
</dbReference>
<evidence type="ECO:0000256" key="2">
    <source>
        <dbReference type="ARBA" id="ARBA00023002"/>
    </source>
</evidence>
<feature type="domain" description="Flavin reductase like" evidence="3">
    <location>
        <begin position="36"/>
        <end position="179"/>
    </location>
</feature>
<proteinExistence type="inferred from homology"/>
<comment type="caution">
    <text evidence="4">The sequence shown here is derived from an EMBL/GenBank/DDBJ whole genome shotgun (WGS) entry which is preliminary data.</text>
</comment>
<name>A0A917L3E3_9ACTN</name>
<dbReference type="GO" id="GO:0042602">
    <property type="term" value="F:riboflavin reductase (NADPH) activity"/>
    <property type="evidence" value="ECO:0007669"/>
    <property type="project" value="TreeGrafter"/>
</dbReference>
<keyword evidence="4" id="KW-0503">Monooxygenase</keyword>
<accession>A0A917L3E3</accession>
<dbReference type="Gene3D" id="2.30.110.10">
    <property type="entry name" value="Electron Transport, Fmn-binding Protein, Chain A"/>
    <property type="match status" value="1"/>
</dbReference>
<organism evidence="4 5">
    <name type="scientific">Streptomyces brasiliensis</name>
    <dbReference type="NCBI Taxonomy" id="1954"/>
    <lineage>
        <taxon>Bacteria</taxon>
        <taxon>Bacillati</taxon>
        <taxon>Actinomycetota</taxon>
        <taxon>Actinomycetes</taxon>
        <taxon>Kitasatosporales</taxon>
        <taxon>Streptomycetaceae</taxon>
        <taxon>Streptomyces</taxon>
    </lineage>
</organism>
<evidence type="ECO:0000256" key="1">
    <source>
        <dbReference type="ARBA" id="ARBA00008898"/>
    </source>
</evidence>
<dbReference type="InterPro" id="IPR002563">
    <property type="entry name" value="Flavin_Rdtase-like_dom"/>
</dbReference>
<dbReference type="PANTHER" id="PTHR30466:SF11">
    <property type="entry name" value="FLAVIN-DEPENDENT MONOOXYGENASE, REDUCTASE SUBUNIT HSAB"/>
    <property type="match status" value="1"/>
</dbReference>
<dbReference type="SMART" id="SM00903">
    <property type="entry name" value="Flavin_Reduct"/>
    <property type="match status" value="1"/>
</dbReference>
<protein>
    <submittedName>
        <fullName evidence="4">Monooxygenase</fullName>
    </submittedName>
</protein>
<comment type="similarity">
    <text evidence="1">Belongs to the non-flavoprotein flavin reductase family.</text>
</comment>
<dbReference type="EMBL" id="BMQA01000027">
    <property type="protein sequence ID" value="GGJ42833.1"/>
    <property type="molecule type" value="Genomic_DNA"/>
</dbReference>
<evidence type="ECO:0000313" key="5">
    <source>
        <dbReference type="Proteomes" id="UP000657574"/>
    </source>
</evidence>
<dbReference type="AlphaFoldDB" id="A0A917L3E3"/>
<keyword evidence="2" id="KW-0560">Oxidoreductase</keyword>
<reference evidence="4" key="2">
    <citation type="submission" date="2020-09" db="EMBL/GenBank/DDBJ databases">
        <authorList>
            <person name="Sun Q."/>
            <person name="Ohkuma M."/>
        </authorList>
    </citation>
    <scope>NUCLEOTIDE SEQUENCE</scope>
    <source>
        <strain evidence="4">JCM 3086</strain>
    </source>
</reference>
<keyword evidence="5" id="KW-1185">Reference proteome</keyword>
<dbReference type="GO" id="GO:0004497">
    <property type="term" value="F:monooxygenase activity"/>
    <property type="evidence" value="ECO:0007669"/>
    <property type="project" value="UniProtKB-KW"/>
</dbReference>
<dbReference type="RefSeq" id="WP_189314634.1">
    <property type="nucleotide sequence ID" value="NZ_BMQA01000027.1"/>
</dbReference>
<dbReference type="InterPro" id="IPR050268">
    <property type="entry name" value="NADH-dep_flavin_reductase"/>
</dbReference>
<evidence type="ECO:0000313" key="4">
    <source>
        <dbReference type="EMBL" id="GGJ42833.1"/>
    </source>
</evidence>
<dbReference type="PANTHER" id="PTHR30466">
    <property type="entry name" value="FLAVIN REDUCTASE"/>
    <property type="match status" value="1"/>
</dbReference>
<reference evidence="4" key="1">
    <citation type="journal article" date="2014" name="Int. J. Syst. Evol. Microbiol.">
        <title>Complete genome sequence of Corynebacterium casei LMG S-19264T (=DSM 44701T), isolated from a smear-ripened cheese.</title>
        <authorList>
            <consortium name="US DOE Joint Genome Institute (JGI-PGF)"/>
            <person name="Walter F."/>
            <person name="Albersmeier A."/>
            <person name="Kalinowski J."/>
            <person name="Ruckert C."/>
        </authorList>
    </citation>
    <scope>NUCLEOTIDE SEQUENCE</scope>
    <source>
        <strain evidence="4">JCM 3086</strain>
    </source>
</reference>
<dbReference type="SUPFAM" id="SSF50475">
    <property type="entry name" value="FMN-binding split barrel"/>
    <property type="match status" value="1"/>
</dbReference>
<dbReference type="Proteomes" id="UP000657574">
    <property type="component" value="Unassembled WGS sequence"/>
</dbReference>
<dbReference type="InterPro" id="IPR012349">
    <property type="entry name" value="Split_barrel_FMN-bd"/>
</dbReference>
<dbReference type="Pfam" id="PF01613">
    <property type="entry name" value="Flavin_Reduct"/>
    <property type="match status" value="1"/>
</dbReference>
<evidence type="ECO:0000259" key="3">
    <source>
        <dbReference type="SMART" id="SM00903"/>
    </source>
</evidence>